<sequence>MNRKFLWFLFLILILFHYTIHAQEKRPSGHILSVSGQTVIAQFDNVSISVGDEVEIFRSQEIVDPVSKKVRGEQQVLIAKGLIVDFGLGKANLRVDELGEYKVGIDDIVVLTGKEKKITREGPRFGEIQEISEDSIVTNLGSADEISEG</sequence>
<comment type="caution">
    <text evidence="1">The sequence shown here is derived from an EMBL/GenBank/DDBJ whole genome shotgun (WGS) entry which is preliminary data.</text>
</comment>
<accession>X0V116</accession>
<reference evidence="1" key="1">
    <citation type="journal article" date="2014" name="Front. Microbiol.">
        <title>High frequency of phylogenetically diverse reductive dehalogenase-homologous genes in deep subseafloor sedimentary metagenomes.</title>
        <authorList>
            <person name="Kawai M."/>
            <person name="Futagami T."/>
            <person name="Toyoda A."/>
            <person name="Takaki Y."/>
            <person name="Nishi S."/>
            <person name="Hori S."/>
            <person name="Arai W."/>
            <person name="Tsubouchi T."/>
            <person name="Morono Y."/>
            <person name="Uchiyama I."/>
            <person name="Ito T."/>
            <person name="Fujiyama A."/>
            <person name="Inagaki F."/>
            <person name="Takami H."/>
        </authorList>
    </citation>
    <scope>NUCLEOTIDE SEQUENCE</scope>
    <source>
        <strain evidence="1">Expedition CK06-06</strain>
    </source>
</reference>
<dbReference type="AlphaFoldDB" id="X0V116"/>
<evidence type="ECO:0000313" key="1">
    <source>
        <dbReference type="EMBL" id="GAG11775.1"/>
    </source>
</evidence>
<dbReference type="EMBL" id="BARS01027426">
    <property type="protein sequence ID" value="GAG11775.1"/>
    <property type="molecule type" value="Genomic_DNA"/>
</dbReference>
<proteinExistence type="predicted"/>
<protein>
    <submittedName>
        <fullName evidence="1">Uncharacterized protein</fullName>
    </submittedName>
</protein>
<name>X0V116_9ZZZZ</name>
<organism evidence="1">
    <name type="scientific">marine sediment metagenome</name>
    <dbReference type="NCBI Taxonomy" id="412755"/>
    <lineage>
        <taxon>unclassified sequences</taxon>
        <taxon>metagenomes</taxon>
        <taxon>ecological metagenomes</taxon>
    </lineage>
</organism>
<feature type="non-terminal residue" evidence="1">
    <location>
        <position position="149"/>
    </location>
</feature>
<gene>
    <name evidence="1" type="ORF">S01H1_43087</name>
</gene>